<organism evidence="1 2">
    <name type="scientific">Falsiroseomonas oleicola</name>
    <dbReference type="NCBI Taxonomy" id="2801474"/>
    <lineage>
        <taxon>Bacteria</taxon>
        <taxon>Pseudomonadati</taxon>
        <taxon>Pseudomonadota</taxon>
        <taxon>Alphaproteobacteria</taxon>
        <taxon>Acetobacterales</taxon>
        <taxon>Roseomonadaceae</taxon>
        <taxon>Falsiroseomonas</taxon>
    </lineage>
</organism>
<dbReference type="NCBIfam" id="TIGR01683">
    <property type="entry name" value="thiS"/>
    <property type="match status" value="1"/>
</dbReference>
<dbReference type="Pfam" id="PF02597">
    <property type="entry name" value="ThiS"/>
    <property type="match status" value="1"/>
</dbReference>
<dbReference type="Proteomes" id="UP000689967">
    <property type="component" value="Unassembled WGS sequence"/>
</dbReference>
<keyword evidence="2" id="KW-1185">Reference proteome</keyword>
<name>A0ABS6H6A4_9PROT</name>
<proteinExistence type="predicted"/>
<dbReference type="PANTHER" id="PTHR34472">
    <property type="entry name" value="SULFUR CARRIER PROTEIN THIS"/>
    <property type="match status" value="1"/>
</dbReference>
<dbReference type="InterPro" id="IPR010035">
    <property type="entry name" value="Thi_S"/>
</dbReference>
<accession>A0ABS6H6A4</accession>
<evidence type="ECO:0000313" key="1">
    <source>
        <dbReference type="EMBL" id="MBU8543041.1"/>
    </source>
</evidence>
<gene>
    <name evidence="1" type="primary">thiS</name>
    <name evidence="1" type="ORF">JJQ90_04955</name>
</gene>
<evidence type="ECO:0000313" key="2">
    <source>
        <dbReference type="Proteomes" id="UP000689967"/>
    </source>
</evidence>
<dbReference type="CDD" id="cd00565">
    <property type="entry name" value="Ubl_ThiS"/>
    <property type="match status" value="1"/>
</dbReference>
<protein>
    <submittedName>
        <fullName evidence="1">Sulfur carrier protein ThiS</fullName>
    </submittedName>
</protein>
<reference evidence="1 2" key="1">
    <citation type="submission" date="2021-01" db="EMBL/GenBank/DDBJ databases">
        <title>Roseomonas sp. nov, a bacterium isolated from an oil production mixture in Yumen Oilfield.</title>
        <authorList>
            <person name="Wu D."/>
        </authorList>
    </citation>
    <scope>NUCLEOTIDE SEQUENCE [LARGE SCALE GENOMIC DNA]</scope>
    <source>
        <strain evidence="1 2">ROY-5-3</strain>
    </source>
</reference>
<sequence length="75" mass="7899">MTGTTMAGQIEIEVNGERREVPEGASVAELLTLIGLAAPKVAVERNLEIVPRSAWSSTRLGAGDRLEIVHFIGGG</sequence>
<comment type="caution">
    <text evidence="1">The sequence shown here is derived from an EMBL/GenBank/DDBJ whole genome shotgun (WGS) entry which is preliminary data.</text>
</comment>
<dbReference type="RefSeq" id="WP_230410337.1">
    <property type="nucleotide sequence ID" value="NZ_JAERQM010000001.1"/>
</dbReference>
<dbReference type="PANTHER" id="PTHR34472:SF1">
    <property type="entry name" value="SULFUR CARRIER PROTEIN THIS"/>
    <property type="match status" value="1"/>
</dbReference>
<dbReference type="InterPro" id="IPR003749">
    <property type="entry name" value="ThiS/MoaD-like"/>
</dbReference>
<dbReference type="EMBL" id="JAERQM010000001">
    <property type="protein sequence ID" value="MBU8543041.1"/>
    <property type="molecule type" value="Genomic_DNA"/>
</dbReference>